<feature type="non-terminal residue" evidence="2">
    <location>
        <position position="154"/>
    </location>
</feature>
<evidence type="ECO:0000259" key="1">
    <source>
        <dbReference type="Pfam" id="PF17921"/>
    </source>
</evidence>
<name>A0A087SYI3_STEMI</name>
<dbReference type="Pfam" id="PF17921">
    <property type="entry name" value="Integrase_H2C2"/>
    <property type="match status" value="1"/>
</dbReference>
<organism evidence="2 3">
    <name type="scientific">Stegodyphus mimosarum</name>
    <name type="common">African social velvet spider</name>
    <dbReference type="NCBI Taxonomy" id="407821"/>
    <lineage>
        <taxon>Eukaryota</taxon>
        <taxon>Metazoa</taxon>
        <taxon>Ecdysozoa</taxon>
        <taxon>Arthropoda</taxon>
        <taxon>Chelicerata</taxon>
        <taxon>Arachnida</taxon>
        <taxon>Araneae</taxon>
        <taxon>Araneomorphae</taxon>
        <taxon>Entelegynae</taxon>
        <taxon>Eresoidea</taxon>
        <taxon>Eresidae</taxon>
        <taxon>Stegodyphus</taxon>
    </lineage>
</organism>
<dbReference type="OMA" id="CHIDFIG"/>
<feature type="domain" description="Integrase zinc-binding" evidence="1">
    <location>
        <begin position="66"/>
        <end position="121"/>
    </location>
</feature>
<evidence type="ECO:0000313" key="3">
    <source>
        <dbReference type="Proteomes" id="UP000054359"/>
    </source>
</evidence>
<keyword evidence="3" id="KW-1185">Reference proteome</keyword>
<evidence type="ECO:0000313" key="2">
    <source>
        <dbReference type="EMBL" id="KFM57922.1"/>
    </source>
</evidence>
<proteinExistence type="predicted"/>
<gene>
    <name evidence="2" type="ORF">X975_26558</name>
</gene>
<dbReference type="STRING" id="407821.A0A087SYI3"/>
<sequence>MRHVDALSRHAVCMVTRSQSKITTKIATAQEAELLKTLVEKGLGDDYLLKDNVLYLQERGRELIVVPEAMEFVIIRGIYTKRHFAVQKTEDLLKRDFHISNATKEIEHVIMNCVGCILCNKKRGRAERLLNSIPKDNIPLSSCHIDFIGPLPSR</sequence>
<dbReference type="InterPro" id="IPR041588">
    <property type="entry name" value="Integrase_H2C2"/>
</dbReference>
<dbReference type="OrthoDB" id="6418862at2759"/>
<dbReference type="AlphaFoldDB" id="A0A087SYI3"/>
<dbReference type="EMBL" id="KK112543">
    <property type="protein sequence ID" value="KFM57922.1"/>
    <property type="molecule type" value="Genomic_DNA"/>
</dbReference>
<dbReference type="Proteomes" id="UP000054359">
    <property type="component" value="Unassembled WGS sequence"/>
</dbReference>
<accession>A0A087SYI3</accession>
<protein>
    <recommendedName>
        <fullName evidence="1">Integrase zinc-binding domain-containing protein</fullName>
    </recommendedName>
</protein>
<dbReference type="Gene3D" id="1.10.340.70">
    <property type="match status" value="1"/>
</dbReference>
<reference evidence="2 3" key="1">
    <citation type="submission" date="2013-11" db="EMBL/GenBank/DDBJ databases">
        <title>Genome sequencing of Stegodyphus mimosarum.</title>
        <authorList>
            <person name="Bechsgaard J."/>
        </authorList>
    </citation>
    <scope>NUCLEOTIDE SEQUENCE [LARGE SCALE GENOMIC DNA]</scope>
</reference>